<accession>A0A0F9G8A7</accession>
<feature type="domain" description="Cupin type-2" evidence="1">
    <location>
        <begin position="91"/>
        <end position="154"/>
    </location>
</feature>
<dbReference type="AlphaFoldDB" id="A0A0F9G8A7"/>
<proteinExistence type="predicted"/>
<name>A0A0F9G8A7_9ZZZZ</name>
<dbReference type="InterPro" id="IPR011051">
    <property type="entry name" value="RmlC_Cupin_sf"/>
</dbReference>
<dbReference type="Gene3D" id="2.60.120.10">
    <property type="entry name" value="Jelly Rolls"/>
    <property type="match status" value="1"/>
</dbReference>
<dbReference type="Pfam" id="PF07883">
    <property type="entry name" value="Cupin_2"/>
    <property type="match status" value="1"/>
</dbReference>
<dbReference type="InterPro" id="IPR014710">
    <property type="entry name" value="RmlC-like_jellyroll"/>
</dbReference>
<organism evidence="2">
    <name type="scientific">marine sediment metagenome</name>
    <dbReference type="NCBI Taxonomy" id="412755"/>
    <lineage>
        <taxon>unclassified sequences</taxon>
        <taxon>metagenomes</taxon>
        <taxon>ecological metagenomes</taxon>
    </lineage>
</organism>
<comment type="caution">
    <text evidence="2">The sequence shown here is derived from an EMBL/GenBank/DDBJ whole genome shotgun (WGS) entry which is preliminary data.</text>
</comment>
<gene>
    <name evidence="2" type="ORF">LCGC14_1859290</name>
</gene>
<dbReference type="InterPro" id="IPR013096">
    <property type="entry name" value="Cupin_2"/>
</dbReference>
<protein>
    <recommendedName>
        <fullName evidence="1">Cupin type-2 domain-containing protein</fullName>
    </recommendedName>
</protein>
<sequence>MAETSDTDAGVGHNSDKRDKVVWERWTKKRTFVRALEGTYGQLKEELYNQPRVYRTSDMKWKGGPHNFGKKVINPQANRIAQSIEAHVDAFAPHGYGQIHGHMNSAVFFVLKGKGHDIHDGKKLPWEAGDALIVENACVHQHLNDSDDETFVLVLKAKPLFLFMHMIFQKMVEFPPEEPVPGHEDYAPPANL</sequence>
<dbReference type="SUPFAM" id="SSF51182">
    <property type="entry name" value="RmlC-like cupins"/>
    <property type="match status" value="1"/>
</dbReference>
<evidence type="ECO:0000259" key="1">
    <source>
        <dbReference type="Pfam" id="PF07883"/>
    </source>
</evidence>
<evidence type="ECO:0000313" key="2">
    <source>
        <dbReference type="EMBL" id="KKL94973.1"/>
    </source>
</evidence>
<dbReference type="EMBL" id="LAZR01018793">
    <property type="protein sequence ID" value="KKL94973.1"/>
    <property type="molecule type" value="Genomic_DNA"/>
</dbReference>
<reference evidence="2" key="1">
    <citation type="journal article" date="2015" name="Nature">
        <title>Complex archaea that bridge the gap between prokaryotes and eukaryotes.</title>
        <authorList>
            <person name="Spang A."/>
            <person name="Saw J.H."/>
            <person name="Jorgensen S.L."/>
            <person name="Zaremba-Niedzwiedzka K."/>
            <person name="Martijn J."/>
            <person name="Lind A.E."/>
            <person name="van Eijk R."/>
            <person name="Schleper C."/>
            <person name="Guy L."/>
            <person name="Ettema T.J."/>
        </authorList>
    </citation>
    <scope>NUCLEOTIDE SEQUENCE</scope>
</reference>